<keyword evidence="2" id="KW-0472">Membrane</keyword>
<comment type="subcellular location">
    <subcellularLocation>
        <location evidence="2">Cell membrane</location>
        <topology evidence="2">Lipid-anchor</topology>
    </subcellularLocation>
</comment>
<dbReference type="InterPro" id="IPR003423">
    <property type="entry name" value="OMP_efflux"/>
</dbReference>
<sequence length="487" mass="54361">MKGISRTILVAILVLILSGCTVGPDYRPPDTHPPAKWHSPMHGGLTSEKPDIQTLARWWTTLGDPLLTSLEERAVKGNLDLKKAIYRVREARAMRGMEKSRFFPYLDARASAQELRSSAYSTEKKSPGAKRRGEESKLYQVGLDSTWELDIFGGTRRSVEAAQAQLEATQEDLRDVLVSLTAEVAINYVDIRTYQARLAAAKANLKAQERIYQLNLSRYRAGLIDELAVQQSRYVMENTRSQIPGLEKALEKAMNRLAVLLGETPGSLHRELARVKPIPLPPLKVAVGIPADTLRQRPDVRRAERELAAATANIGVAKAELYPKLDLSGTIGLESVSSGHLWEWVSRTSGFGLHIFWQIFHAGALREQVKAQEAREKQVLMSYRQTVLKALEEVEDALVAYAKEQQRLESLKEATQAARAAYSIAWDRYRAGLVDFTDVMDAERALQSYQDQLAESEGAVASSLIRIYKALGGGWSHMEPLIEEKTK</sequence>
<organism evidence="5">
    <name type="scientific">Thermosulfidibacter takaii</name>
    <dbReference type="NCBI Taxonomy" id="412593"/>
    <lineage>
        <taxon>Bacteria</taxon>
        <taxon>Pseudomonadati</taxon>
        <taxon>Thermosulfidibacterota</taxon>
        <taxon>Thermosulfidibacteria</taxon>
        <taxon>Thermosulfidibacterales</taxon>
        <taxon>Thermosulfidibacteraceae</taxon>
    </lineage>
</organism>
<dbReference type="Gene3D" id="1.20.1600.10">
    <property type="entry name" value="Outer membrane efflux proteins (OEP)"/>
    <property type="match status" value="1"/>
</dbReference>
<name>A0A7C0U6H4_9BACT</name>
<comment type="similarity">
    <text evidence="1 2">Belongs to the outer membrane factor (OMF) (TC 1.B.17) family.</text>
</comment>
<dbReference type="PROSITE" id="PS51257">
    <property type="entry name" value="PROKAR_LIPOPROTEIN"/>
    <property type="match status" value="1"/>
</dbReference>
<evidence type="ECO:0000313" key="5">
    <source>
        <dbReference type="EMBL" id="HDD53222.1"/>
    </source>
</evidence>
<dbReference type="PANTHER" id="PTHR30203">
    <property type="entry name" value="OUTER MEMBRANE CATION EFFLUX PROTEIN"/>
    <property type="match status" value="1"/>
</dbReference>
<protein>
    <submittedName>
        <fullName evidence="5">Efflux transporter outer membrane subunit</fullName>
    </submittedName>
</protein>
<keyword evidence="2" id="KW-0564">Palmitate</keyword>
<dbReference type="PANTHER" id="PTHR30203:SF31">
    <property type="entry name" value="RND EFFLUX SYSTEM, OUTER MEMBRANE LIPOPROTEIN, NODT"/>
    <property type="match status" value="1"/>
</dbReference>
<dbReference type="EMBL" id="DQWS01000153">
    <property type="protein sequence ID" value="HDD53222.1"/>
    <property type="molecule type" value="Genomic_DNA"/>
</dbReference>
<feature type="compositionally biased region" description="Basic and acidic residues" evidence="4">
    <location>
        <begin position="122"/>
        <end position="135"/>
    </location>
</feature>
<dbReference type="Gene3D" id="2.20.200.10">
    <property type="entry name" value="Outer membrane efflux proteins (OEP)"/>
    <property type="match status" value="1"/>
</dbReference>
<keyword evidence="2" id="KW-0449">Lipoprotein</keyword>
<keyword evidence="3" id="KW-0175">Coiled coil</keyword>
<evidence type="ECO:0000256" key="4">
    <source>
        <dbReference type="SAM" id="MobiDB-lite"/>
    </source>
</evidence>
<comment type="caution">
    <text evidence="5">The sequence shown here is derived from an EMBL/GenBank/DDBJ whole genome shotgun (WGS) entry which is preliminary data.</text>
</comment>
<dbReference type="InterPro" id="IPR010131">
    <property type="entry name" value="MdtP/NodT-like"/>
</dbReference>
<accession>A0A7C0U6H4</accession>
<keyword evidence="2" id="KW-1134">Transmembrane beta strand</keyword>
<feature type="coiled-coil region" evidence="3">
    <location>
        <begin position="159"/>
        <end position="211"/>
    </location>
</feature>
<proteinExistence type="inferred from homology"/>
<feature type="region of interest" description="Disordered" evidence="4">
    <location>
        <begin position="27"/>
        <end position="46"/>
    </location>
</feature>
<dbReference type="GO" id="GO:0015562">
    <property type="term" value="F:efflux transmembrane transporter activity"/>
    <property type="evidence" value="ECO:0007669"/>
    <property type="project" value="InterPro"/>
</dbReference>
<reference evidence="5" key="1">
    <citation type="journal article" date="2020" name="mSystems">
        <title>Genome- and Community-Level Interaction Insights into Carbon Utilization and Element Cycling Functions of Hydrothermarchaeota in Hydrothermal Sediment.</title>
        <authorList>
            <person name="Zhou Z."/>
            <person name="Liu Y."/>
            <person name="Xu W."/>
            <person name="Pan J."/>
            <person name="Luo Z.H."/>
            <person name="Li M."/>
        </authorList>
    </citation>
    <scope>NUCLEOTIDE SEQUENCE [LARGE SCALE GENOMIC DNA]</scope>
    <source>
        <strain evidence="5">HyVt-115</strain>
    </source>
</reference>
<evidence type="ECO:0000256" key="3">
    <source>
        <dbReference type="SAM" id="Coils"/>
    </source>
</evidence>
<dbReference type="Proteomes" id="UP000885690">
    <property type="component" value="Unassembled WGS sequence"/>
</dbReference>
<dbReference type="Pfam" id="PF02321">
    <property type="entry name" value="OEP"/>
    <property type="match status" value="2"/>
</dbReference>
<gene>
    <name evidence="5" type="ORF">ENF32_04050</name>
</gene>
<feature type="coiled-coil region" evidence="3">
    <location>
        <begin position="391"/>
        <end position="459"/>
    </location>
</feature>
<evidence type="ECO:0000256" key="1">
    <source>
        <dbReference type="ARBA" id="ARBA00007613"/>
    </source>
</evidence>
<dbReference type="AlphaFoldDB" id="A0A7C0U6H4"/>
<dbReference type="SUPFAM" id="SSF56954">
    <property type="entry name" value="Outer membrane efflux proteins (OEP)"/>
    <property type="match status" value="1"/>
</dbReference>
<feature type="region of interest" description="Disordered" evidence="4">
    <location>
        <begin position="116"/>
        <end position="135"/>
    </location>
</feature>
<keyword evidence="2" id="KW-0812">Transmembrane</keyword>
<dbReference type="NCBIfam" id="TIGR01845">
    <property type="entry name" value="outer_NodT"/>
    <property type="match status" value="1"/>
</dbReference>
<evidence type="ECO:0000256" key="2">
    <source>
        <dbReference type="RuleBase" id="RU362097"/>
    </source>
</evidence>
<dbReference type="GO" id="GO:0005886">
    <property type="term" value="C:plasma membrane"/>
    <property type="evidence" value="ECO:0007669"/>
    <property type="project" value="UniProtKB-SubCell"/>
</dbReference>